<evidence type="ECO:0008006" key="8">
    <source>
        <dbReference type="Google" id="ProtNLM"/>
    </source>
</evidence>
<name>A0A250WQF6_9CHLO</name>
<organism evidence="6 7">
    <name type="scientific">Chlamydomonas eustigma</name>
    <dbReference type="NCBI Taxonomy" id="1157962"/>
    <lineage>
        <taxon>Eukaryota</taxon>
        <taxon>Viridiplantae</taxon>
        <taxon>Chlorophyta</taxon>
        <taxon>core chlorophytes</taxon>
        <taxon>Chlorophyceae</taxon>
        <taxon>CS clade</taxon>
        <taxon>Chlamydomonadales</taxon>
        <taxon>Chlamydomonadaceae</taxon>
        <taxon>Chlamydomonas</taxon>
    </lineage>
</organism>
<comment type="subcellular location">
    <subcellularLocation>
        <location evidence="1">Membrane</location>
        <topology evidence="1">Multi-pass membrane protein</topology>
    </subcellularLocation>
</comment>
<accession>A0A250WQF6</accession>
<keyword evidence="2 5" id="KW-0812">Transmembrane</keyword>
<feature type="transmembrane region" description="Helical" evidence="5">
    <location>
        <begin position="455"/>
        <end position="474"/>
    </location>
</feature>
<dbReference type="InterPro" id="IPR036259">
    <property type="entry name" value="MFS_trans_sf"/>
</dbReference>
<dbReference type="AlphaFoldDB" id="A0A250WQF6"/>
<protein>
    <recommendedName>
        <fullName evidence="8">Major facilitator superfamily (MFS) profile domain-containing protein</fullName>
    </recommendedName>
</protein>
<keyword evidence="4 5" id="KW-0472">Membrane</keyword>
<feature type="transmembrane region" description="Helical" evidence="5">
    <location>
        <begin position="190"/>
        <end position="207"/>
    </location>
</feature>
<evidence type="ECO:0000256" key="1">
    <source>
        <dbReference type="ARBA" id="ARBA00004141"/>
    </source>
</evidence>
<dbReference type="GO" id="GO:0022857">
    <property type="term" value="F:transmembrane transporter activity"/>
    <property type="evidence" value="ECO:0007669"/>
    <property type="project" value="InterPro"/>
</dbReference>
<dbReference type="GO" id="GO:0016020">
    <property type="term" value="C:membrane"/>
    <property type="evidence" value="ECO:0007669"/>
    <property type="project" value="UniProtKB-SubCell"/>
</dbReference>
<dbReference type="PANTHER" id="PTHR24064">
    <property type="entry name" value="SOLUTE CARRIER FAMILY 22 MEMBER"/>
    <property type="match status" value="1"/>
</dbReference>
<feature type="transmembrane region" description="Helical" evidence="5">
    <location>
        <begin position="26"/>
        <end position="48"/>
    </location>
</feature>
<feature type="transmembrane region" description="Helical" evidence="5">
    <location>
        <begin position="82"/>
        <end position="102"/>
    </location>
</feature>
<reference evidence="6 7" key="1">
    <citation type="submission" date="2017-08" db="EMBL/GenBank/DDBJ databases">
        <title>Acidophilic green algal genome provides insights into adaptation to an acidic environment.</title>
        <authorList>
            <person name="Hirooka S."/>
            <person name="Hirose Y."/>
            <person name="Kanesaki Y."/>
            <person name="Higuchi S."/>
            <person name="Fujiwara T."/>
            <person name="Onuma R."/>
            <person name="Era A."/>
            <person name="Ohbayashi R."/>
            <person name="Uzuka A."/>
            <person name="Nozaki H."/>
            <person name="Yoshikawa H."/>
            <person name="Miyagishima S.Y."/>
        </authorList>
    </citation>
    <scope>NUCLEOTIDE SEQUENCE [LARGE SCALE GENOMIC DNA]</scope>
    <source>
        <strain evidence="6 7">NIES-2499</strain>
    </source>
</reference>
<dbReference type="Pfam" id="PF00083">
    <property type="entry name" value="Sugar_tr"/>
    <property type="match status" value="1"/>
</dbReference>
<evidence type="ECO:0000313" key="6">
    <source>
        <dbReference type="EMBL" id="GAX73085.1"/>
    </source>
</evidence>
<gene>
    <name evidence="6" type="ORF">CEUSTIGMA_g538.t1</name>
</gene>
<feature type="transmembrane region" description="Helical" evidence="5">
    <location>
        <begin position="320"/>
        <end position="339"/>
    </location>
</feature>
<dbReference type="InterPro" id="IPR005828">
    <property type="entry name" value="MFS_sugar_transport-like"/>
</dbReference>
<dbReference type="Gene3D" id="1.20.1250.20">
    <property type="entry name" value="MFS general substrate transporter like domains"/>
    <property type="match status" value="1"/>
</dbReference>
<feature type="transmembrane region" description="Helical" evidence="5">
    <location>
        <begin position="114"/>
        <end position="140"/>
    </location>
</feature>
<sequence length="573" mass="64590">MANIDKINQEELAPPRKARFSGPFWWLWWYLEWALPGLGMFCEAYIIFSAGQISPFQQALWPSCFVTTVNCDPNYVKHLSGYLQIVGIIAGMLMWGTFGDLVGRKWGSICASSVMLSGVIMLTFTAYAQYAFAYFVFFLIAQTWYGFGVGGEYPMASASAAERSATTPELRHLRAQQVILVFSNQGMGTFTNAFVIAACMGIFGATGKAPLPEDASKKIITLQYGIGALVVLFTLSYRFIFLNESKMFEEEKAIRSSLTSTTAHGLYKHWISFQKYFFRLWVGAGCWVASDFAFYGNKLQQGIFLGILFPGSTPYKAQQWNVLNSFIALLGYYTAAALCDKPWYGRVRCQWVGFLAMFIFYIIIYGQWENMAIAPNPKLGIVGSTTAGAQAMQALYYLSSFFNQFGPNATTWLVAGEIFPTDVRGTYHGFCAAMGKVGAIISALWISYISDNRKIFLISAIWGISGAIVTFIWLPDTTGLDLEEYDRMHRMLREGKFNDYHGEAINPRHLSLWEIYVQGWHKNYNPELDREQFEAEIKQFALTNKEGTEQMKRMSLVTPDIVEIVDKASHMNA</sequence>
<dbReference type="OrthoDB" id="433512at2759"/>
<proteinExistence type="predicted"/>
<keyword evidence="3 5" id="KW-1133">Transmembrane helix</keyword>
<evidence type="ECO:0000256" key="4">
    <source>
        <dbReference type="ARBA" id="ARBA00023136"/>
    </source>
</evidence>
<feature type="transmembrane region" description="Helical" evidence="5">
    <location>
        <begin position="427"/>
        <end position="448"/>
    </location>
</feature>
<dbReference type="EMBL" id="BEGY01000002">
    <property type="protein sequence ID" value="GAX73085.1"/>
    <property type="molecule type" value="Genomic_DNA"/>
</dbReference>
<evidence type="ECO:0000313" key="7">
    <source>
        <dbReference type="Proteomes" id="UP000232323"/>
    </source>
</evidence>
<feature type="transmembrane region" description="Helical" evidence="5">
    <location>
        <begin position="219"/>
        <end position="240"/>
    </location>
</feature>
<evidence type="ECO:0000256" key="2">
    <source>
        <dbReference type="ARBA" id="ARBA00022692"/>
    </source>
</evidence>
<dbReference type="Proteomes" id="UP000232323">
    <property type="component" value="Unassembled WGS sequence"/>
</dbReference>
<feature type="transmembrane region" description="Helical" evidence="5">
    <location>
        <begin position="351"/>
        <end position="368"/>
    </location>
</feature>
<dbReference type="SUPFAM" id="SSF103473">
    <property type="entry name" value="MFS general substrate transporter"/>
    <property type="match status" value="1"/>
</dbReference>
<evidence type="ECO:0000256" key="5">
    <source>
        <dbReference type="SAM" id="Phobius"/>
    </source>
</evidence>
<keyword evidence="7" id="KW-1185">Reference proteome</keyword>
<comment type="caution">
    <text evidence="6">The sequence shown here is derived from an EMBL/GenBank/DDBJ whole genome shotgun (WGS) entry which is preliminary data.</text>
</comment>
<evidence type="ECO:0000256" key="3">
    <source>
        <dbReference type="ARBA" id="ARBA00022989"/>
    </source>
</evidence>